<comment type="caution">
    <text evidence="1">The sequence shown here is derived from an EMBL/GenBank/DDBJ whole genome shotgun (WGS) entry which is preliminary data.</text>
</comment>
<sequence length="99" mass="10702">MSSAAVPVFEIGLNALSGLLDKAEAYAAAKKIDPAVLLQTRLYPDMFPLIRQVQIACDSAKNGGARLAGVEPPKYEDTEQTIEQLKARIARTIAFVKTL</sequence>
<dbReference type="PANTHER" id="PTHR36922">
    <property type="entry name" value="BLL2446 PROTEIN"/>
    <property type="match status" value="1"/>
</dbReference>
<feature type="non-terminal residue" evidence="1">
    <location>
        <position position="99"/>
    </location>
</feature>
<protein>
    <recommendedName>
        <fullName evidence="2">DUF1993 domain-containing protein</fullName>
    </recommendedName>
</protein>
<dbReference type="Gene3D" id="1.20.120.450">
    <property type="entry name" value="dinb family like domain"/>
    <property type="match status" value="1"/>
</dbReference>
<accession>T0ZAW6</accession>
<evidence type="ECO:0000313" key="1">
    <source>
        <dbReference type="EMBL" id="EQD26094.1"/>
    </source>
</evidence>
<dbReference type="InterPro" id="IPR018531">
    <property type="entry name" value="DUF1993"/>
</dbReference>
<dbReference type="AlphaFoldDB" id="T0ZAW6"/>
<gene>
    <name evidence="1" type="ORF">B1A_22005</name>
</gene>
<name>T0ZAW6_9ZZZZ</name>
<reference evidence="1" key="2">
    <citation type="journal article" date="2014" name="ISME J.">
        <title>Microbial stratification in low pH oxic and suboxic macroscopic growths along an acid mine drainage.</title>
        <authorList>
            <person name="Mendez-Garcia C."/>
            <person name="Mesa V."/>
            <person name="Sprenger R.R."/>
            <person name="Richter M."/>
            <person name="Diez M.S."/>
            <person name="Solano J."/>
            <person name="Bargiela R."/>
            <person name="Golyshina O.V."/>
            <person name="Manteca A."/>
            <person name="Ramos J.L."/>
            <person name="Gallego J.R."/>
            <person name="Llorente I."/>
            <person name="Martins Dos Santos V.A."/>
            <person name="Jensen O.N."/>
            <person name="Pelaez A.I."/>
            <person name="Sanchez J."/>
            <person name="Ferrer M."/>
        </authorList>
    </citation>
    <scope>NUCLEOTIDE SEQUENCE</scope>
</reference>
<dbReference type="EMBL" id="AUZX01016267">
    <property type="protein sequence ID" value="EQD26094.1"/>
    <property type="molecule type" value="Genomic_DNA"/>
</dbReference>
<evidence type="ECO:0008006" key="2">
    <source>
        <dbReference type="Google" id="ProtNLM"/>
    </source>
</evidence>
<dbReference type="InterPro" id="IPR034660">
    <property type="entry name" value="DinB/YfiT-like"/>
</dbReference>
<dbReference type="SUPFAM" id="SSF109854">
    <property type="entry name" value="DinB/YfiT-like putative metalloenzymes"/>
    <property type="match status" value="1"/>
</dbReference>
<dbReference type="Pfam" id="PF09351">
    <property type="entry name" value="DUF1993"/>
    <property type="match status" value="1"/>
</dbReference>
<reference evidence="1" key="1">
    <citation type="submission" date="2013-08" db="EMBL/GenBank/DDBJ databases">
        <authorList>
            <person name="Mendez C."/>
            <person name="Richter M."/>
            <person name="Ferrer M."/>
            <person name="Sanchez J."/>
        </authorList>
    </citation>
    <scope>NUCLEOTIDE SEQUENCE</scope>
</reference>
<proteinExistence type="predicted"/>
<organism evidence="1">
    <name type="scientific">mine drainage metagenome</name>
    <dbReference type="NCBI Taxonomy" id="410659"/>
    <lineage>
        <taxon>unclassified sequences</taxon>
        <taxon>metagenomes</taxon>
        <taxon>ecological metagenomes</taxon>
    </lineage>
</organism>
<dbReference type="PANTHER" id="PTHR36922:SF1">
    <property type="entry name" value="DUF1993 DOMAIN-CONTAINING PROTEIN"/>
    <property type="match status" value="1"/>
</dbReference>